<dbReference type="InterPro" id="IPR051212">
    <property type="entry name" value="Type-I_RE_S_subunit"/>
</dbReference>
<dbReference type="RefSeq" id="WP_012531998.1">
    <property type="nucleotide sequence ID" value="NC_011146.1"/>
</dbReference>
<dbReference type="KEGG" id="gbm:Gbem_3569"/>
<dbReference type="STRING" id="404380.Gbem_3569"/>
<dbReference type="Proteomes" id="UP000008825">
    <property type="component" value="Chromosome"/>
</dbReference>
<feature type="domain" description="Type I restriction modification DNA specificity" evidence="4">
    <location>
        <begin position="202"/>
        <end position="368"/>
    </location>
</feature>
<keyword evidence="3" id="KW-0238">DNA-binding</keyword>
<dbReference type="InterPro" id="IPR044946">
    <property type="entry name" value="Restrct_endonuc_typeI_TRD_sf"/>
</dbReference>
<name>B5ECU4_CITBB</name>
<evidence type="ECO:0000313" key="5">
    <source>
        <dbReference type="EMBL" id="ACH40561.1"/>
    </source>
</evidence>
<keyword evidence="2" id="KW-0680">Restriction system</keyword>
<reference evidence="5 6" key="1">
    <citation type="submission" date="2008-07" db="EMBL/GenBank/DDBJ databases">
        <title>Complete sequence of Geobacter bemidjiensis BEM.</title>
        <authorList>
            <consortium name="US DOE Joint Genome Institute"/>
            <person name="Lucas S."/>
            <person name="Copeland A."/>
            <person name="Lapidus A."/>
            <person name="Glavina del Rio T."/>
            <person name="Dalin E."/>
            <person name="Tice H."/>
            <person name="Bruce D."/>
            <person name="Goodwin L."/>
            <person name="Pitluck S."/>
            <person name="Kiss H."/>
            <person name="Brettin T."/>
            <person name="Detter J.C."/>
            <person name="Han C."/>
            <person name="Kuske C.R."/>
            <person name="Schmutz J."/>
            <person name="Larimer F."/>
            <person name="Land M."/>
            <person name="Hauser L."/>
            <person name="Kyrpides N."/>
            <person name="Lykidis A."/>
            <person name="Lovley D."/>
            <person name="Richardson P."/>
        </authorList>
    </citation>
    <scope>NUCLEOTIDE SEQUENCE [LARGE SCALE GENOMIC DNA]</scope>
    <source>
        <strain evidence="6">ATCC BAA-1014 / DSM 16622 / JCM 12645 / Bem</strain>
    </source>
</reference>
<proteinExistence type="inferred from homology"/>
<sequence length="395" mass="45114">MKAGWVTKKLGEICDIERGGSPRPIDSFLTDAPDGINWIKIGDTKTISKYIFTTEQKIRPEGAKRSRMVFEGDFILSNSMSFGRPYIMKTTGCIHDGWLVLREKEPNVNQDYLYHVLSSDLVYRQFDRLAAGSTVRNLNIGLVKGVEVPIPSISEQQRIVGILDEAFDRIATAKANAEKNLQNARALFESHLQSTFTQRCAGWTVKTIGDLAEHSLGKMLDKAKNKGELQPYLRNINVRWFTFNLSDLLEMPFRTTEVGKYTAVKGDVLICEGGYPGRAAIWTEDYPVYFQKALHRVRFHEPEHNKWFLYYLYAQDKSGELKKHFSGTGIQHFTGEALSRFKLPLAPLPELRRNVARFEVLLEETQRLESICQRKLTALEELKKSLLDRAFTGQL</sequence>
<protein>
    <submittedName>
        <fullName evidence="5">Type I restriction-modification system, DNA specificity subunit</fullName>
    </submittedName>
</protein>
<dbReference type="EMBL" id="CP001124">
    <property type="protein sequence ID" value="ACH40561.1"/>
    <property type="molecule type" value="Genomic_DNA"/>
</dbReference>
<reference evidence="5 6" key="2">
    <citation type="journal article" date="2010" name="BMC Genomics">
        <title>The genome of Geobacter bemidjiensis, exemplar for the subsurface clade of Geobacter species that predominate in Fe(III)-reducing subsurface environments.</title>
        <authorList>
            <person name="Aklujkar M."/>
            <person name="Young N.D."/>
            <person name="Holmes D."/>
            <person name="Chavan M."/>
            <person name="Risso C."/>
            <person name="Kiss H.E."/>
            <person name="Han C.S."/>
            <person name="Land M.L."/>
            <person name="Lovley D.R."/>
        </authorList>
    </citation>
    <scope>NUCLEOTIDE SEQUENCE [LARGE SCALE GENOMIC DNA]</scope>
    <source>
        <strain evidence="6">ATCC BAA-1014 / DSM 16622 / JCM 12645 / Bem</strain>
    </source>
</reference>
<evidence type="ECO:0000313" key="6">
    <source>
        <dbReference type="Proteomes" id="UP000008825"/>
    </source>
</evidence>
<organism evidence="5 6">
    <name type="scientific">Citrifermentans bemidjiense (strain ATCC BAA-1014 / DSM 16622 / JCM 12645 / Bem)</name>
    <name type="common">Geobacter bemidjiensis</name>
    <dbReference type="NCBI Taxonomy" id="404380"/>
    <lineage>
        <taxon>Bacteria</taxon>
        <taxon>Pseudomonadati</taxon>
        <taxon>Thermodesulfobacteriota</taxon>
        <taxon>Desulfuromonadia</taxon>
        <taxon>Geobacterales</taxon>
        <taxon>Geobacteraceae</taxon>
        <taxon>Citrifermentans</taxon>
    </lineage>
</organism>
<accession>B5ECU4</accession>
<dbReference type="CDD" id="cd17283">
    <property type="entry name" value="RMtype1_S_Hpy180ORF7835P_TRD2-CR2_like"/>
    <property type="match status" value="1"/>
</dbReference>
<dbReference type="GO" id="GO:0009307">
    <property type="term" value="P:DNA restriction-modification system"/>
    <property type="evidence" value="ECO:0007669"/>
    <property type="project" value="UniProtKB-KW"/>
</dbReference>
<dbReference type="HOGENOM" id="CLU_021095_10_3_7"/>
<dbReference type="REBASE" id="18757">
    <property type="entry name" value="S.GbeBORF3570P"/>
</dbReference>
<dbReference type="Pfam" id="PF01420">
    <property type="entry name" value="Methylase_S"/>
    <property type="match status" value="2"/>
</dbReference>
<dbReference type="eggNOG" id="COG0732">
    <property type="taxonomic scope" value="Bacteria"/>
</dbReference>
<evidence type="ECO:0000256" key="3">
    <source>
        <dbReference type="ARBA" id="ARBA00023125"/>
    </source>
</evidence>
<evidence type="ECO:0000259" key="4">
    <source>
        <dbReference type="Pfam" id="PF01420"/>
    </source>
</evidence>
<dbReference type="GO" id="GO:0003677">
    <property type="term" value="F:DNA binding"/>
    <property type="evidence" value="ECO:0007669"/>
    <property type="project" value="UniProtKB-KW"/>
</dbReference>
<dbReference type="OrthoDB" id="5363772at2"/>
<feature type="domain" description="Type I restriction modification DNA specificity" evidence="4">
    <location>
        <begin position="4"/>
        <end position="174"/>
    </location>
</feature>
<dbReference type="SUPFAM" id="SSF116734">
    <property type="entry name" value="DNA methylase specificity domain"/>
    <property type="match status" value="2"/>
</dbReference>
<dbReference type="Gene3D" id="3.90.220.20">
    <property type="entry name" value="DNA methylase specificity domains"/>
    <property type="match status" value="2"/>
</dbReference>
<keyword evidence="6" id="KW-1185">Reference proteome</keyword>
<gene>
    <name evidence="5" type="ordered locus">Gbem_3569</name>
</gene>
<dbReference type="PANTHER" id="PTHR43140">
    <property type="entry name" value="TYPE-1 RESTRICTION ENZYME ECOKI SPECIFICITY PROTEIN"/>
    <property type="match status" value="1"/>
</dbReference>
<comment type="similarity">
    <text evidence="1">Belongs to the type-I restriction system S methylase family.</text>
</comment>
<evidence type="ECO:0000256" key="1">
    <source>
        <dbReference type="ARBA" id="ARBA00010923"/>
    </source>
</evidence>
<evidence type="ECO:0000256" key="2">
    <source>
        <dbReference type="ARBA" id="ARBA00022747"/>
    </source>
</evidence>
<dbReference type="AlphaFoldDB" id="B5ECU4"/>
<dbReference type="PANTHER" id="PTHR43140:SF1">
    <property type="entry name" value="TYPE I RESTRICTION ENZYME ECOKI SPECIFICITY SUBUNIT"/>
    <property type="match status" value="1"/>
</dbReference>
<dbReference type="InterPro" id="IPR000055">
    <property type="entry name" value="Restrct_endonuc_typeI_TRD"/>
</dbReference>